<evidence type="ECO:0000313" key="3">
    <source>
        <dbReference type="Proteomes" id="UP000481153"/>
    </source>
</evidence>
<evidence type="ECO:0000313" key="2">
    <source>
        <dbReference type="EMBL" id="KAF0724275.1"/>
    </source>
</evidence>
<dbReference type="AlphaFoldDB" id="A0A6G0WD37"/>
<evidence type="ECO:0000256" key="1">
    <source>
        <dbReference type="SAM" id="MobiDB-lite"/>
    </source>
</evidence>
<proteinExistence type="predicted"/>
<keyword evidence="3" id="KW-1185">Reference proteome</keyword>
<name>A0A6G0WD37_9STRA</name>
<protein>
    <submittedName>
        <fullName evidence="2">Uncharacterized protein</fullName>
    </submittedName>
</protein>
<feature type="compositionally biased region" description="Low complexity" evidence="1">
    <location>
        <begin position="96"/>
        <end position="121"/>
    </location>
</feature>
<reference evidence="2 3" key="1">
    <citation type="submission" date="2019-07" db="EMBL/GenBank/DDBJ databases">
        <title>Genomics analysis of Aphanomyces spp. identifies a new class of oomycete effector associated with host adaptation.</title>
        <authorList>
            <person name="Gaulin E."/>
        </authorList>
    </citation>
    <scope>NUCLEOTIDE SEQUENCE [LARGE SCALE GENOMIC DNA]</scope>
    <source>
        <strain evidence="2 3">ATCC 201684</strain>
    </source>
</reference>
<dbReference type="VEuPathDB" id="FungiDB:AeMF1_021523"/>
<organism evidence="2 3">
    <name type="scientific">Aphanomyces euteiches</name>
    <dbReference type="NCBI Taxonomy" id="100861"/>
    <lineage>
        <taxon>Eukaryota</taxon>
        <taxon>Sar</taxon>
        <taxon>Stramenopiles</taxon>
        <taxon>Oomycota</taxon>
        <taxon>Saprolegniomycetes</taxon>
        <taxon>Saprolegniales</taxon>
        <taxon>Verrucalvaceae</taxon>
        <taxon>Aphanomyces</taxon>
    </lineage>
</organism>
<dbReference type="Proteomes" id="UP000481153">
    <property type="component" value="Unassembled WGS sequence"/>
</dbReference>
<accession>A0A6G0WD37</accession>
<dbReference type="OrthoDB" id="63502at2759"/>
<dbReference type="EMBL" id="VJMJ01000273">
    <property type="protein sequence ID" value="KAF0724275.1"/>
    <property type="molecule type" value="Genomic_DNA"/>
</dbReference>
<comment type="caution">
    <text evidence="2">The sequence shown here is derived from an EMBL/GenBank/DDBJ whole genome shotgun (WGS) entry which is preliminary data.</text>
</comment>
<feature type="region of interest" description="Disordered" evidence="1">
    <location>
        <begin position="94"/>
        <end position="127"/>
    </location>
</feature>
<gene>
    <name evidence="2" type="ORF">Ae201684_016940</name>
</gene>
<sequence length="127" mass="14334">MSDALQCKYAYKPCSNERALKKDGERHRLCAFHRDRANAVQKVYATRRRRERRRERREKLVAKLLGKIEPVPFDGRTQIQDNQAIDSEMADLLIPDSSESSGGSDTEAAAALSEGEEAYLLTETSSC</sequence>